<dbReference type="HOGENOM" id="CLU_026673_11_0_0"/>
<dbReference type="PANTHER" id="PTHR43161">
    <property type="entry name" value="SORBITOL DEHYDROGENASE"/>
    <property type="match status" value="1"/>
</dbReference>
<dbReference type="SUPFAM" id="SSF50129">
    <property type="entry name" value="GroES-like"/>
    <property type="match status" value="1"/>
</dbReference>
<organism evidence="8 9">
    <name type="scientific">Ilyobacter polytropus (strain ATCC 51220 / DSM 2926 / LMG 16218 / CuHBu1)</name>
    <dbReference type="NCBI Taxonomy" id="572544"/>
    <lineage>
        <taxon>Bacteria</taxon>
        <taxon>Fusobacteriati</taxon>
        <taxon>Fusobacteriota</taxon>
        <taxon>Fusobacteriia</taxon>
        <taxon>Fusobacteriales</taxon>
        <taxon>Fusobacteriaceae</taxon>
        <taxon>Ilyobacter</taxon>
    </lineage>
</organism>
<comment type="cofactor">
    <cofactor evidence="1 6">
        <name>Zn(2+)</name>
        <dbReference type="ChEBI" id="CHEBI:29105"/>
    </cofactor>
</comment>
<dbReference type="PANTHER" id="PTHR43161:SF26">
    <property type="entry name" value="GALACTITOL 1-PHOSPHATE 5-DEHYDROGENASE"/>
    <property type="match status" value="1"/>
</dbReference>
<evidence type="ECO:0000313" key="8">
    <source>
        <dbReference type="EMBL" id="ADO83912.1"/>
    </source>
</evidence>
<evidence type="ECO:0000256" key="4">
    <source>
        <dbReference type="ARBA" id="ARBA00022833"/>
    </source>
</evidence>
<feature type="domain" description="Enoyl reductase (ER)" evidence="7">
    <location>
        <begin position="8"/>
        <end position="351"/>
    </location>
</feature>
<dbReference type="Pfam" id="PF08240">
    <property type="entry name" value="ADH_N"/>
    <property type="match status" value="1"/>
</dbReference>
<dbReference type="Gene3D" id="3.90.180.10">
    <property type="entry name" value="Medium-chain alcohol dehydrogenases, catalytic domain"/>
    <property type="match status" value="1"/>
</dbReference>
<accession>E3HC69</accession>
<keyword evidence="5" id="KW-0560">Oxidoreductase</keyword>
<geneLocation type="plasmid" evidence="8 9">
    <name>pILYOP01</name>
</geneLocation>
<dbReference type="InterPro" id="IPR002328">
    <property type="entry name" value="ADH_Zn_CS"/>
</dbReference>
<evidence type="ECO:0000256" key="5">
    <source>
        <dbReference type="ARBA" id="ARBA00023002"/>
    </source>
</evidence>
<reference evidence="8 9" key="1">
    <citation type="journal article" date="2010" name="Stand. Genomic Sci.">
        <title>Complete genome sequence of Ilyobacter polytropus type strain (CuHbu1).</title>
        <authorList>
            <person name="Sikorski J."/>
            <person name="Chertkov O."/>
            <person name="Lapidus A."/>
            <person name="Nolan M."/>
            <person name="Lucas S."/>
            <person name="Del Rio T.G."/>
            <person name="Tice H."/>
            <person name="Cheng J.F."/>
            <person name="Tapia R."/>
            <person name="Han C."/>
            <person name="Goodwin L."/>
            <person name="Pitluck S."/>
            <person name="Liolios K."/>
            <person name="Ivanova N."/>
            <person name="Mavromatis K."/>
            <person name="Mikhailova N."/>
            <person name="Pati A."/>
            <person name="Chen A."/>
            <person name="Palaniappan K."/>
            <person name="Land M."/>
            <person name="Hauser L."/>
            <person name="Chang Y.J."/>
            <person name="Jeffries C.D."/>
            <person name="Brambilla E."/>
            <person name="Yasawong M."/>
            <person name="Rohde M."/>
            <person name="Pukall R."/>
            <person name="Spring S."/>
            <person name="Goker M."/>
            <person name="Woyke T."/>
            <person name="Bristow J."/>
            <person name="Eisen J.A."/>
            <person name="Markowitz V."/>
            <person name="Hugenholtz P."/>
            <person name="Kyrpides N.C."/>
            <person name="Klenk H.P."/>
        </authorList>
    </citation>
    <scope>NUCLEOTIDE SEQUENCE [LARGE SCALE GENOMIC DNA]</scope>
    <source>
        <strain evidence="9">ATCC 51220 / DSM 2926 / LMG 16218 / CuHBu1</strain>
        <plasmid evidence="9">pILYOP01</plasmid>
    </source>
</reference>
<dbReference type="InterPro" id="IPR036291">
    <property type="entry name" value="NAD(P)-bd_dom_sf"/>
</dbReference>
<dbReference type="AlphaFoldDB" id="E3HC69"/>
<dbReference type="InterPro" id="IPR020843">
    <property type="entry name" value="ER"/>
</dbReference>
<dbReference type="Gene3D" id="3.40.50.720">
    <property type="entry name" value="NAD(P)-binding Rossmann-like Domain"/>
    <property type="match status" value="1"/>
</dbReference>
<comment type="similarity">
    <text evidence="2 6">Belongs to the zinc-containing alcohol dehydrogenase family.</text>
</comment>
<sequence length="359" mass="38688">MKAALWYGPKDVRIEEVAEPVVKENEVKVKVKWCGICGTDLHEYLTGPIFIPVDVKHPATGAKAPVILGHEFSGEVVELGKNVTEFKIGDPVVIEPLVTCGECKACREGNYHLCDGLAFHGLMDLGGGLAEYTTFRKEFVKKLPEGVSYEKGALVEPLSVALHAIEVSELKVNQTAVVVGAGPIGLALIENLKALGAKNVIAVELSTKRKEFALKAGADLVLDPREVNVAEEVKNLTNGLGADISFEVTGVQAGFETSVDVIRKKGTVVVVSIWEKGVNFNLNNLVMGEKKIIGSVVYGEGIFVTTIKYLADGRIKADQLITKKIHLDDLVKEGFTALTGSDRDSQVKIIVTPDKSLID</sequence>
<dbReference type="GO" id="GO:0000721">
    <property type="term" value="F:(R,R)-butanediol dehydrogenase activity"/>
    <property type="evidence" value="ECO:0007669"/>
    <property type="project" value="TreeGrafter"/>
</dbReference>
<dbReference type="Pfam" id="PF00107">
    <property type="entry name" value="ADH_zinc_N"/>
    <property type="match status" value="1"/>
</dbReference>
<dbReference type="GO" id="GO:0008270">
    <property type="term" value="F:zinc ion binding"/>
    <property type="evidence" value="ECO:0007669"/>
    <property type="project" value="InterPro"/>
</dbReference>
<dbReference type="RefSeq" id="WP_013388574.1">
    <property type="nucleotide sequence ID" value="NC_014633.1"/>
</dbReference>
<dbReference type="InterPro" id="IPR011032">
    <property type="entry name" value="GroES-like_sf"/>
</dbReference>
<gene>
    <name evidence="8" type="ordered locus">Ilyop_2148</name>
</gene>
<dbReference type="SMART" id="SM00829">
    <property type="entry name" value="PKS_ER"/>
    <property type="match status" value="1"/>
</dbReference>
<dbReference type="InterPro" id="IPR013149">
    <property type="entry name" value="ADH-like_C"/>
</dbReference>
<dbReference type="InterPro" id="IPR013154">
    <property type="entry name" value="ADH-like_N"/>
</dbReference>
<dbReference type="CDD" id="cd08233">
    <property type="entry name" value="butanediol_DH_like"/>
    <property type="match status" value="1"/>
</dbReference>
<evidence type="ECO:0000256" key="2">
    <source>
        <dbReference type="ARBA" id="ARBA00008072"/>
    </source>
</evidence>
<dbReference type="EMBL" id="CP002282">
    <property type="protein sequence ID" value="ADO83912.1"/>
    <property type="molecule type" value="Genomic_DNA"/>
</dbReference>
<evidence type="ECO:0000313" key="9">
    <source>
        <dbReference type="Proteomes" id="UP000006875"/>
    </source>
</evidence>
<protein>
    <submittedName>
        <fullName evidence="8">Alcohol dehydrogenase GroES domain protein</fullName>
    </submittedName>
</protein>
<keyword evidence="3 6" id="KW-0479">Metal-binding</keyword>
<evidence type="ECO:0000259" key="7">
    <source>
        <dbReference type="SMART" id="SM00829"/>
    </source>
</evidence>
<keyword evidence="8" id="KW-0614">Plasmid</keyword>
<evidence type="ECO:0000256" key="1">
    <source>
        <dbReference type="ARBA" id="ARBA00001947"/>
    </source>
</evidence>
<evidence type="ECO:0000256" key="3">
    <source>
        <dbReference type="ARBA" id="ARBA00022723"/>
    </source>
</evidence>
<dbReference type="SUPFAM" id="SSF51735">
    <property type="entry name" value="NAD(P)-binding Rossmann-fold domains"/>
    <property type="match status" value="1"/>
</dbReference>
<dbReference type="KEGG" id="ipo:Ilyop_2148"/>
<keyword evidence="9" id="KW-1185">Reference proteome</keyword>
<evidence type="ECO:0000256" key="6">
    <source>
        <dbReference type="RuleBase" id="RU361277"/>
    </source>
</evidence>
<name>E3HC69_ILYPC</name>
<dbReference type="Proteomes" id="UP000006875">
    <property type="component" value="Plasmid pILYOP01"/>
</dbReference>
<keyword evidence="4 6" id="KW-0862">Zinc</keyword>
<proteinExistence type="inferred from homology"/>
<dbReference type="PROSITE" id="PS00059">
    <property type="entry name" value="ADH_ZINC"/>
    <property type="match status" value="1"/>
</dbReference>
<dbReference type="OrthoDB" id="9770238at2"/>